<evidence type="ECO:0000313" key="4">
    <source>
        <dbReference type="Proteomes" id="UP001626549"/>
    </source>
</evidence>
<name>A0ABZ0IG92_9GAMM</name>
<accession>A0ABZ0IG92</accession>
<sequence length="302" mass="31903">MHPNKLCVSLILSIAPLLAFDATAGSATVASKDGQSSTFEYSDKYLRISIPGQDGYALVRDGSIYTVMQQDGRTLVIDAGSAMKGMGAGVPTAVPAQFNSEIGSLDKTGRSETVAGIKGEVYQLNYVDENGNEQSEEMVLSDDPRALEFRDGLFLMIGVASQLTSEGTEDSTASIQKALSDIDSGILRYGQDMTVTEIDSDSVDPSRFELPAEPLNLQGIGAMLGSMSQQAGAEDSAGDDLGDGEAEQKKKGLFGSVMGAIGEKVNRQSDRLGDSAEQEIDAETDEKVDGALDKAFGKLFGR</sequence>
<evidence type="ECO:0000256" key="1">
    <source>
        <dbReference type="SAM" id="MobiDB-lite"/>
    </source>
</evidence>
<feature type="compositionally biased region" description="Acidic residues" evidence="1">
    <location>
        <begin position="236"/>
        <end position="245"/>
    </location>
</feature>
<dbReference type="EMBL" id="CP136865">
    <property type="protein sequence ID" value="WOJ97036.1"/>
    <property type="molecule type" value="Genomic_DNA"/>
</dbReference>
<evidence type="ECO:0000313" key="3">
    <source>
        <dbReference type="EMBL" id="WOJ97036.1"/>
    </source>
</evidence>
<gene>
    <name evidence="3" type="ORF">R0137_00340</name>
</gene>
<evidence type="ECO:0008006" key="5">
    <source>
        <dbReference type="Google" id="ProtNLM"/>
    </source>
</evidence>
<proteinExistence type="predicted"/>
<evidence type="ECO:0000256" key="2">
    <source>
        <dbReference type="SAM" id="SignalP"/>
    </source>
</evidence>
<dbReference type="Proteomes" id="UP001626549">
    <property type="component" value="Chromosome"/>
</dbReference>
<dbReference type="RefSeq" id="WP_407327724.1">
    <property type="nucleotide sequence ID" value="NZ_CP136865.1"/>
</dbReference>
<feature type="compositionally biased region" description="Basic and acidic residues" evidence="1">
    <location>
        <begin position="264"/>
        <end position="274"/>
    </location>
</feature>
<keyword evidence="2" id="KW-0732">Signal</keyword>
<feature type="region of interest" description="Disordered" evidence="1">
    <location>
        <begin position="227"/>
        <end position="286"/>
    </location>
</feature>
<feature type="signal peptide" evidence="2">
    <location>
        <begin position="1"/>
        <end position="24"/>
    </location>
</feature>
<feature type="chain" id="PRO_5046763117" description="DUF4412 domain-containing protein" evidence="2">
    <location>
        <begin position="25"/>
        <end position="302"/>
    </location>
</feature>
<keyword evidence="4" id="KW-1185">Reference proteome</keyword>
<reference evidence="3 4" key="1">
    <citation type="submission" date="2023-10" db="EMBL/GenBank/DDBJ databases">
        <title>Two novel species belonging to the OM43/NOR5 clade.</title>
        <authorList>
            <person name="Park M."/>
        </authorList>
    </citation>
    <scope>NUCLEOTIDE SEQUENCE [LARGE SCALE GENOMIC DNA]</scope>
    <source>
        <strain evidence="3 4">IMCC45268</strain>
    </source>
</reference>
<protein>
    <recommendedName>
        <fullName evidence="5">DUF4412 domain-containing protein</fullName>
    </recommendedName>
</protein>
<organism evidence="3 4">
    <name type="scientific">Congregibacter brevis</name>
    <dbReference type="NCBI Taxonomy" id="3081201"/>
    <lineage>
        <taxon>Bacteria</taxon>
        <taxon>Pseudomonadati</taxon>
        <taxon>Pseudomonadota</taxon>
        <taxon>Gammaproteobacteria</taxon>
        <taxon>Cellvibrionales</taxon>
        <taxon>Halieaceae</taxon>
        <taxon>Congregibacter</taxon>
    </lineage>
</organism>